<accession>A0ACC0PAD5</accession>
<dbReference type="Proteomes" id="UP001062846">
    <property type="component" value="Chromosome 3"/>
</dbReference>
<protein>
    <submittedName>
        <fullName evidence="1">Uncharacterized protein</fullName>
    </submittedName>
</protein>
<evidence type="ECO:0000313" key="2">
    <source>
        <dbReference type="Proteomes" id="UP001062846"/>
    </source>
</evidence>
<comment type="caution">
    <text evidence="1">The sequence shown here is derived from an EMBL/GenBank/DDBJ whole genome shotgun (WGS) entry which is preliminary data.</text>
</comment>
<evidence type="ECO:0000313" key="1">
    <source>
        <dbReference type="EMBL" id="KAI8562126.1"/>
    </source>
</evidence>
<dbReference type="EMBL" id="CM046390">
    <property type="protein sequence ID" value="KAI8562126.1"/>
    <property type="molecule type" value="Genomic_DNA"/>
</dbReference>
<sequence length="55" mass="6508">MVSESVETFSANITFGITRVIVIWICVWIVWKESEGVLRVRRVGHFVWWFGAYFV</sequence>
<organism evidence="1 2">
    <name type="scientific">Rhododendron molle</name>
    <name type="common">Chinese azalea</name>
    <name type="synonym">Azalea mollis</name>
    <dbReference type="NCBI Taxonomy" id="49168"/>
    <lineage>
        <taxon>Eukaryota</taxon>
        <taxon>Viridiplantae</taxon>
        <taxon>Streptophyta</taxon>
        <taxon>Embryophyta</taxon>
        <taxon>Tracheophyta</taxon>
        <taxon>Spermatophyta</taxon>
        <taxon>Magnoliopsida</taxon>
        <taxon>eudicotyledons</taxon>
        <taxon>Gunneridae</taxon>
        <taxon>Pentapetalae</taxon>
        <taxon>asterids</taxon>
        <taxon>Ericales</taxon>
        <taxon>Ericaceae</taxon>
        <taxon>Ericoideae</taxon>
        <taxon>Rhodoreae</taxon>
        <taxon>Rhododendron</taxon>
    </lineage>
</organism>
<keyword evidence="2" id="KW-1185">Reference proteome</keyword>
<reference evidence="1" key="1">
    <citation type="submission" date="2022-02" db="EMBL/GenBank/DDBJ databases">
        <title>Plant Genome Project.</title>
        <authorList>
            <person name="Zhang R.-G."/>
        </authorList>
    </citation>
    <scope>NUCLEOTIDE SEQUENCE</scope>
    <source>
        <strain evidence="1">AT1</strain>
    </source>
</reference>
<gene>
    <name evidence="1" type="ORF">RHMOL_Rhmol03G0010400</name>
</gene>
<name>A0ACC0PAD5_RHOML</name>
<proteinExistence type="predicted"/>